<sequence>MFKNLDAKIEAQQIGPLCRCEGLKRRFINWWSRGGNKRFDGGITKGSELEAEVHCERRGAYDGRPRGGTTTPKLDFSKFNGEDPSTYFIAVVHPYTANTIAKLYVDYVMKHHDMTRSIAMDVVMSKF</sequence>
<accession>A0AAD3SA94</accession>
<reference evidence="1" key="1">
    <citation type="submission" date="2023-05" db="EMBL/GenBank/DDBJ databases">
        <title>Nepenthes gracilis genome sequencing.</title>
        <authorList>
            <person name="Fukushima K."/>
        </authorList>
    </citation>
    <scope>NUCLEOTIDE SEQUENCE</scope>
    <source>
        <strain evidence="1">SING2019-196</strain>
    </source>
</reference>
<gene>
    <name evidence="1" type="ORF">Nepgr_008791</name>
</gene>
<dbReference type="AlphaFoldDB" id="A0AAD3SA94"/>
<dbReference type="EMBL" id="BSYO01000007">
    <property type="protein sequence ID" value="GMH06951.1"/>
    <property type="molecule type" value="Genomic_DNA"/>
</dbReference>
<protein>
    <submittedName>
        <fullName evidence="1">Uncharacterized protein</fullName>
    </submittedName>
</protein>
<comment type="caution">
    <text evidence="1">The sequence shown here is derived from an EMBL/GenBank/DDBJ whole genome shotgun (WGS) entry which is preliminary data.</text>
</comment>
<evidence type="ECO:0000313" key="1">
    <source>
        <dbReference type="EMBL" id="GMH06951.1"/>
    </source>
</evidence>
<organism evidence="1 2">
    <name type="scientific">Nepenthes gracilis</name>
    <name type="common">Slender pitcher plant</name>
    <dbReference type="NCBI Taxonomy" id="150966"/>
    <lineage>
        <taxon>Eukaryota</taxon>
        <taxon>Viridiplantae</taxon>
        <taxon>Streptophyta</taxon>
        <taxon>Embryophyta</taxon>
        <taxon>Tracheophyta</taxon>
        <taxon>Spermatophyta</taxon>
        <taxon>Magnoliopsida</taxon>
        <taxon>eudicotyledons</taxon>
        <taxon>Gunneridae</taxon>
        <taxon>Pentapetalae</taxon>
        <taxon>Caryophyllales</taxon>
        <taxon>Nepenthaceae</taxon>
        <taxon>Nepenthes</taxon>
    </lineage>
</organism>
<proteinExistence type="predicted"/>
<dbReference type="Proteomes" id="UP001279734">
    <property type="component" value="Unassembled WGS sequence"/>
</dbReference>
<name>A0AAD3SA94_NEPGR</name>
<keyword evidence="2" id="KW-1185">Reference proteome</keyword>
<evidence type="ECO:0000313" key="2">
    <source>
        <dbReference type="Proteomes" id="UP001279734"/>
    </source>
</evidence>